<comment type="caution">
    <text evidence="1">The sequence shown here is derived from an EMBL/GenBank/DDBJ whole genome shotgun (WGS) entry which is preliminary data.</text>
</comment>
<organism evidence="1">
    <name type="scientific">mine drainage metagenome</name>
    <dbReference type="NCBI Taxonomy" id="410659"/>
    <lineage>
        <taxon>unclassified sequences</taxon>
        <taxon>metagenomes</taxon>
        <taxon>ecological metagenomes</taxon>
    </lineage>
</organism>
<protein>
    <submittedName>
        <fullName evidence="1">Uncharacterized protein</fullName>
    </submittedName>
</protein>
<accession>E6PZR4</accession>
<proteinExistence type="predicted"/>
<evidence type="ECO:0000313" key="1">
    <source>
        <dbReference type="EMBL" id="CBI00423.1"/>
    </source>
</evidence>
<dbReference type="EMBL" id="CABN01000135">
    <property type="protein sequence ID" value="CBI00423.1"/>
    <property type="molecule type" value="Genomic_DNA"/>
</dbReference>
<gene>
    <name evidence="1" type="ORF">CARN3_0012</name>
</gene>
<sequence>MRKQSLSTHRVVFQFRCCCGLRKEENDLSDLLSLLYYPTPSTTCYEFFLKPLSCGANRATDSLSGSHLEASNPFLFRLVWFNLYGQRRSRKSL</sequence>
<name>E6PZR4_9ZZZZ</name>
<dbReference type="AlphaFoldDB" id="E6PZR4"/>
<reference evidence="1" key="1">
    <citation type="submission" date="2009-10" db="EMBL/GenBank/DDBJ databases">
        <title>Diversity of trophic interactions inside an arsenic-rich microbial ecosystem.</title>
        <authorList>
            <person name="Bertin P.N."/>
            <person name="Heinrich-Salmeron A."/>
            <person name="Pelletier E."/>
            <person name="Goulhen-Chollet F."/>
            <person name="Arsene-Ploetze F."/>
            <person name="Gallien S."/>
            <person name="Calteau A."/>
            <person name="Vallenet D."/>
            <person name="Casiot C."/>
            <person name="Chane-Woon-Ming B."/>
            <person name="Giloteaux L."/>
            <person name="Barakat M."/>
            <person name="Bonnefoy V."/>
            <person name="Bruneel O."/>
            <person name="Chandler M."/>
            <person name="Cleiss J."/>
            <person name="Duran R."/>
            <person name="Elbaz-Poulichet F."/>
            <person name="Fonknechten N."/>
            <person name="Lauga B."/>
            <person name="Mornico D."/>
            <person name="Ortet P."/>
            <person name="Schaeffer C."/>
            <person name="Siguier P."/>
            <person name="Alexander Thil Smith A."/>
            <person name="Van Dorsselaer A."/>
            <person name="Weissenbach J."/>
            <person name="Medigue C."/>
            <person name="Le Paslier D."/>
        </authorList>
    </citation>
    <scope>NUCLEOTIDE SEQUENCE</scope>
</reference>